<dbReference type="VEuPathDB" id="TrichDB:TVAG_219630"/>
<dbReference type="KEGG" id="tva:4772773"/>
<reference evidence="2" key="1">
    <citation type="submission" date="2006-10" db="EMBL/GenBank/DDBJ databases">
        <authorList>
            <person name="Amadeo P."/>
            <person name="Zhao Q."/>
            <person name="Wortman J."/>
            <person name="Fraser-Liggett C."/>
            <person name="Carlton J."/>
        </authorList>
    </citation>
    <scope>NUCLEOTIDE SEQUENCE</scope>
    <source>
        <strain evidence="2">G3</strain>
    </source>
</reference>
<dbReference type="InParanoid" id="A2DXS2"/>
<keyword evidence="1" id="KW-1133">Transmembrane helix</keyword>
<dbReference type="Proteomes" id="UP000001542">
    <property type="component" value="Unassembled WGS sequence"/>
</dbReference>
<evidence type="ECO:0000313" key="3">
    <source>
        <dbReference type="Proteomes" id="UP000001542"/>
    </source>
</evidence>
<dbReference type="VEuPathDB" id="TrichDB:TVAGG3_0683280"/>
<feature type="transmembrane region" description="Helical" evidence="1">
    <location>
        <begin position="44"/>
        <end position="68"/>
    </location>
</feature>
<feature type="transmembrane region" description="Helical" evidence="1">
    <location>
        <begin position="105"/>
        <end position="130"/>
    </location>
</feature>
<proteinExistence type="predicted"/>
<dbReference type="EMBL" id="DS113265">
    <property type="protein sequence ID" value="EAY14782.1"/>
    <property type="molecule type" value="Genomic_DNA"/>
</dbReference>
<evidence type="ECO:0000313" key="2">
    <source>
        <dbReference type="EMBL" id="EAY14782.1"/>
    </source>
</evidence>
<reference evidence="2" key="2">
    <citation type="journal article" date="2007" name="Science">
        <title>Draft genome sequence of the sexually transmitted pathogen Trichomonas vaginalis.</title>
        <authorList>
            <person name="Carlton J.M."/>
            <person name="Hirt R.P."/>
            <person name="Silva J.C."/>
            <person name="Delcher A.L."/>
            <person name="Schatz M."/>
            <person name="Zhao Q."/>
            <person name="Wortman J.R."/>
            <person name="Bidwell S.L."/>
            <person name="Alsmark U.C.M."/>
            <person name="Besteiro S."/>
            <person name="Sicheritz-Ponten T."/>
            <person name="Noel C.J."/>
            <person name="Dacks J.B."/>
            <person name="Foster P.G."/>
            <person name="Simillion C."/>
            <person name="Van de Peer Y."/>
            <person name="Miranda-Saavedra D."/>
            <person name="Barton G.J."/>
            <person name="Westrop G.D."/>
            <person name="Mueller S."/>
            <person name="Dessi D."/>
            <person name="Fiori P.L."/>
            <person name="Ren Q."/>
            <person name="Paulsen I."/>
            <person name="Zhang H."/>
            <person name="Bastida-Corcuera F.D."/>
            <person name="Simoes-Barbosa A."/>
            <person name="Brown M.T."/>
            <person name="Hayes R.D."/>
            <person name="Mukherjee M."/>
            <person name="Okumura C.Y."/>
            <person name="Schneider R."/>
            <person name="Smith A.J."/>
            <person name="Vanacova S."/>
            <person name="Villalvazo M."/>
            <person name="Haas B.J."/>
            <person name="Pertea M."/>
            <person name="Feldblyum T.V."/>
            <person name="Utterback T.R."/>
            <person name="Shu C.L."/>
            <person name="Osoegawa K."/>
            <person name="de Jong P.J."/>
            <person name="Hrdy I."/>
            <person name="Horvathova L."/>
            <person name="Zubacova Z."/>
            <person name="Dolezal P."/>
            <person name="Malik S.B."/>
            <person name="Logsdon J.M. Jr."/>
            <person name="Henze K."/>
            <person name="Gupta A."/>
            <person name="Wang C.C."/>
            <person name="Dunne R.L."/>
            <person name="Upcroft J.A."/>
            <person name="Upcroft P."/>
            <person name="White O."/>
            <person name="Salzberg S.L."/>
            <person name="Tang P."/>
            <person name="Chiu C.-H."/>
            <person name="Lee Y.-S."/>
            <person name="Embley T.M."/>
            <person name="Coombs G.H."/>
            <person name="Mottram J.C."/>
            <person name="Tachezy J."/>
            <person name="Fraser-Liggett C.M."/>
            <person name="Johnson P.J."/>
        </authorList>
    </citation>
    <scope>NUCLEOTIDE SEQUENCE [LARGE SCALE GENOMIC DNA]</scope>
    <source>
        <strain evidence="2">G3</strain>
    </source>
</reference>
<protein>
    <submittedName>
        <fullName evidence="2">Uncharacterized protein</fullName>
    </submittedName>
</protein>
<dbReference type="RefSeq" id="XP_001327005.1">
    <property type="nucleotide sequence ID" value="XM_001326970.1"/>
</dbReference>
<keyword evidence="3" id="KW-1185">Reference proteome</keyword>
<accession>A2DXS2</accession>
<name>A2DXS2_TRIV3</name>
<dbReference type="AlphaFoldDB" id="A2DXS2"/>
<gene>
    <name evidence="2" type="ORF">TVAG_219630</name>
</gene>
<keyword evidence="1" id="KW-0472">Membrane</keyword>
<feature type="transmembrane region" description="Helical" evidence="1">
    <location>
        <begin position="75"/>
        <end position="99"/>
    </location>
</feature>
<sequence>MLVLFNFLFSPYFIPTAIQEIGGHYGIISIYGSIVDGERRPTQYAYLLNMLHTLAVTSPLIFVLSVMIQFKKFSAWYLVDVIFYLISGVVCLYITLTSIVHATRFVFAITNFPFIIVPTITTIICIFLALKARGKITFNI</sequence>
<keyword evidence="1" id="KW-0812">Transmembrane</keyword>
<organism evidence="2 3">
    <name type="scientific">Trichomonas vaginalis (strain ATCC PRA-98 / G3)</name>
    <dbReference type="NCBI Taxonomy" id="412133"/>
    <lineage>
        <taxon>Eukaryota</taxon>
        <taxon>Metamonada</taxon>
        <taxon>Parabasalia</taxon>
        <taxon>Trichomonadida</taxon>
        <taxon>Trichomonadidae</taxon>
        <taxon>Trichomonas</taxon>
    </lineage>
</organism>
<evidence type="ECO:0000256" key="1">
    <source>
        <dbReference type="SAM" id="Phobius"/>
    </source>
</evidence>